<feature type="non-terminal residue" evidence="1">
    <location>
        <position position="1"/>
    </location>
</feature>
<reference evidence="1" key="1">
    <citation type="submission" date="2020-08" db="EMBL/GenBank/DDBJ databases">
        <title>Genome sequencing and assembly of the red palm weevil Rhynchophorus ferrugineus.</title>
        <authorList>
            <person name="Dias G.B."/>
            <person name="Bergman C.M."/>
            <person name="Manee M."/>
        </authorList>
    </citation>
    <scope>NUCLEOTIDE SEQUENCE</scope>
    <source>
        <strain evidence="1">AA-2017</strain>
        <tissue evidence="1">Whole larva</tissue>
    </source>
</reference>
<dbReference type="AlphaFoldDB" id="A0A834IGL5"/>
<evidence type="ECO:0000313" key="1">
    <source>
        <dbReference type="EMBL" id="KAF7277538.1"/>
    </source>
</evidence>
<comment type="caution">
    <text evidence="1">The sequence shown here is derived from an EMBL/GenBank/DDBJ whole genome shotgun (WGS) entry which is preliminary data.</text>
</comment>
<accession>A0A834IGL5</accession>
<organism evidence="1 2">
    <name type="scientific">Rhynchophorus ferrugineus</name>
    <name type="common">Red palm weevil</name>
    <name type="synonym">Curculio ferrugineus</name>
    <dbReference type="NCBI Taxonomy" id="354439"/>
    <lineage>
        <taxon>Eukaryota</taxon>
        <taxon>Metazoa</taxon>
        <taxon>Ecdysozoa</taxon>
        <taxon>Arthropoda</taxon>
        <taxon>Hexapoda</taxon>
        <taxon>Insecta</taxon>
        <taxon>Pterygota</taxon>
        <taxon>Neoptera</taxon>
        <taxon>Endopterygota</taxon>
        <taxon>Coleoptera</taxon>
        <taxon>Polyphaga</taxon>
        <taxon>Cucujiformia</taxon>
        <taxon>Curculionidae</taxon>
        <taxon>Dryophthorinae</taxon>
        <taxon>Rhynchophorus</taxon>
    </lineage>
</organism>
<evidence type="ECO:0000313" key="2">
    <source>
        <dbReference type="Proteomes" id="UP000625711"/>
    </source>
</evidence>
<dbReference type="EMBL" id="JAACXV010001169">
    <property type="protein sequence ID" value="KAF7277538.1"/>
    <property type="molecule type" value="Genomic_DNA"/>
</dbReference>
<name>A0A834IGL5_RHYFE</name>
<proteinExistence type="predicted"/>
<sequence length="47" mass="5144">SCFMDPFRPESNDQSCLESVPLVFNQDVFDAQGASTSIADRGPFIFG</sequence>
<protein>
    <submittedName>
        <fullName evidence="1">Uncharacterized protein</fullName>
    </submittedName>
</protein>
<gene>
    <name evidence="1" type="ORF">GWI33_006931</name>
</gene>
<dbReference type="Proteomes" id="UP000625711">
    <property type="component" value="Unassembled WGS sequence"/>
</dbReference>
<keyword evidence="2" id="KW-1185">Reference proteome</keyword>